<dbReference type="SUPFAM" id="SSF51430">
    <property type="entry name" value="NAD(P)-linked oxidoreductase"/>
    <property type="match status" value="1"/>
</dbReference>
<dbReference type="AlphaFoldDB" id="A0A0G0A193"/>
<comment type="caution">
    <text evidence="3">The sequence shown here is derived from an EMBL/GenBank/DDBJ whole genome shotgun (WGS) entry which is preliminary data.</text>
</comment>
<evidence type="ECO:0000256" key="1">
    <source>
        <dbReference type="ARBA" id="ARBA00023002"/>
    </source>
</evidence>
<dbReference type="InterPro" id="IPR036812">
    <property type="entry name" value="NAD(P)_OxRdtase_dom_sf"/>
</dbReference>
<proteinExistence type="predicted"/>
<reference evidence="3 4" key="1">
    <citation type="journal article" date="2015" name="Nature">
        <title>rRNA introns, odd ribosomes, and small enigmatic genomes across a large radiation of phyla.</title>
        <authorList>
            <person name="Brown C.T."/>
            <person name="Hug L.A."/>
            <person name="Thomas B.C."/>
            <person name="Sharon I."/>
            <person name="Castelle C.J."/>
            <person name="Singh A."/>
            <person name="Wilkins M.J."/>
            <person name="Williams K.H."/>
            <person name="Banfield J.F."/>
        </authorList>
    </citation>
    <scope>NUCLEOTIDE SEQUENCE [LARGE SCALE GENOMIC DNA]</scope>
</reference>
<evidence type="ECO:0000313" key="4">
    <source>
        <dbReference type="Proteomes" id="UP000034045"/>
    </source>
</evidence>
<dbReference type="EMBL" id="LBPD01000028">
    <property type="protein sequence ID" value="KKP50399.1"/>
    <property type="molecule type" value="Genomic_DNA"/>
</dbReference>
<dbReference type="GO" id="GO:0016491">
    <property type="term" value="F:oxidoreductase activity"/>
    <property type="evidence" value="ECO:0007669"/>
    <property type="project" value="UniProtKB-KW"/>
</dbReference>
<gene>
    <name evidence="3" type="ORF">UR42_C0028G0013</name>
</gene>
<protein>
    <submittedName>
        <fullName evidence="3">Aldo/keto reductase</fullName>
    </submittedName>
</protein>
<evidence type="ECO:0000313" key="3">
    <source>
        <dbReference type="EMBL" id="KKP50399.1"/>
    </source>
</evidence>
<dbReference type="InterPro" id="IPR023210">
    <property type="entry name" value="NADP_OxRdtase_dom"/>
</dbReference>
<dbReference type="InterPro" id="IPR050523">
    <property type="entry name" value="AKR_Detox_Biosynth"/>
</dbReference>
<organism evidence="3 4">
    <name type="scientific">Candidatus Roizmanbacteria bacterium GW2011_GWA2_33_33</name>
    <dbReference type="NCBI Taxonomy" id="1618476"/>
    <lineage>
        <taxon>Bacteria</taxon>
        <taxon>Candidatus Roizmaniibacteriota</taxon>
    </lineage>
</organism>
<dbReference type="PANTHER" id="PTHR43364:SF4">
    <property type="entry name" value="NAD(P)-LINKED OXIDOREDUCTASE SUPERFAMILY PROTEIN"/>
    <property type="match status" value="1"/>
</dbReference>
<dbReference type="Pfam" id="PF00248">
    <property type="entry name" value="Aldo_ket_red"/>
    <property type="match status" value="1"/>
</dbReference>
<dbReference type="Gene3D" id="3.20.20.100">
    <property type="entry name" value="NADP-dependent oxidoreductase domain"/>
    <property type="match status" value="1"/>
</dbReference>
<keyword evidence="1" id="KW-0560">Oxidoreductase</keyword>
<dbReference type="PANTHER" id="PTHR43364">
    <property type="entry name" value="NADH-SPECIFIC METHYLGLYOXAL REDUCTASE-RELATED"/>
    <property type="match status" value="1"/>
</dbReference>
<evidence type="ECO:0000259" key="2">
    <source>
        <dbReference type="Pfam" id="PF00248"/>
    </source>
</evidence>
<dbReference type="Proteomes" id="UP000034045">
    <property type="component" value="Unassembled WGS sequence"/>
</dbReference>
<name>A0A0G0A193_9BACT</name>
<accession>A0A0G0A193</accession>
<feature type="domain" description="NADP-dependent oxidoreductase" evidence="2">
    <location>
        <begin position="29"/>
        <end position="149"/>
    </location>
</feature>
<sequence>MLITNSNIKIYNLFMEYTILGKTNLRISRIGFGGWGIGGGAPVLRWKDMWKADDKLSKQSLLNAYENGINFFDTALIYADGHSERLIRNTLGNTNIIIATKVPPLDGHWPAKNKDMNKVFPIDYIIKKARESYENLGKKTIDLLQLHVWMDELIQFK</sequence>